<evidence type="ECO:0000313" key="2">
    <source>
        <dbReference type="Proteomes" id="UP000245802"/>
    </source>
</evidence>
<dbReference type="RefSeq" id="WP_010047295.1">
    <property type="nucleotide sequence ID" value="NZ_CP025958.1"/>
</dbReference>
<dbReference type="KEGG" id="gog:C1280_18090"/>
<keyword evidence="2" id="KW-1185">Reference proteome</keyword>
<protein>
    <submittedName>
        <fullName evidence="1">Uncharacterized protein</fullName>
    </submittedName>
</protein>
<sequence>MNGFGGNGTGNLTQSAGTRIRYLIQPNRNGRARVTKCVYTAGATAHPLTFARPLGRTTASAAAAAGQAVINLTSDPGPSGNGIAANDLLAIRETDGVTRLYTVQSVSALAITLTSNLVAGAAAGAKVWNFGLVTDVNPADGVAHPSISGIAGQTTTYEDREGGLFATFVTDDPILFDSGNATNAGTLQQLNWSFTVD</sequence>
<gene>
    <name evidence="1" type="ORF">C1280_18090</name>
</gene>
<reference evidence="1 2" key="1">
    <citation type="submission" date="2018-01" db="EMBL/GenBank/DDBJ databases">
        <title>G. obscuriglobus.</title>
        <authorList>
            <person name="Franke J."/>
            <person name="Blomberg W."/>
            <person name="Selmecki A."/>
        </authorList>
    </citation>
    <scope>NUCLEOTIDE SEQUENCE [LARGE SCALE GENOMIC DNA]</scope>
    <source>
        <strain evidence="1 2">DSM 5831</strain>
    </source>
</reference>
<evidence type="ECO:0000313" key="1">
    <source>
        <dbReference type="EMBL" id="AWM38711.1"/>
    </source>
</evidence>
<dbReference type="EMBL" id="CP025958">
    <property type="protein sequence ID" value="AWM38711.1"/>
    <property type="molecule type" value="Genomic_DNA"/>
</dbReference>
<accession>A0A2Z3H1I7</accession>
<name>A0A2Z3H1I7_9BACT</name>
<organism evidence="1 2">
    <name type="scientific">Gemmata obscuriglobus</name>
    <dbReference type="NCBI Taxonomy" id="114"/>
    <lineage>
        <taxon>Bacteria</taxon>
        <taxon>Pseudomonadati</taxon>
        <taxon>Planctomycetota</taxon>
        <taxon>Planctomycetia</taxon>
        <taxon>Gemmatales</taxon>
        <taxon>Gemmataceae</taxon>
        <taxon>Gemmata</taxon>
    </lineage>
</organism>
<dbReference type="AlphaFoldDB" id="A0A2Z3H1I7"/>
<proteinExistence type="predicted"/>
<dbReference type="OrthoDB" id="9973320at2"/>
<dbReference type="Proteomes" id="UP000245802">
    <property type="component" value="Chromosome"/>
</dbReference>